<dbReference type="GO" id="GO:0005886">
    <property type="term" value="C:plasma membrane"/>
    <property type="evidence" value="ECO:0007669"/>
    <property type="project" value="UniProtKB-SubCell"/>
</dbReference>
<gene>
    <name evidence="9" type="ORF">JMA_28720</name>
</gene>
<feature type="transmembrane region" description="Helical" evidence="7">
    <location>
        <begin position="12"/>
        <end position="32"/>
    </location>
</feature>
<reference evidence="9 10" key="1">
    <citation type="submission" date="2014-08" db="EMBL/GenBank/DDBJ databases">
        <title>Complete genome of a marine bacteria Jeotgalibacillus malaysiensis.</title>
        <authorList>
            <person name="Yaakop A.S."/>
            <person name="Chan K.-G."/>
            <person name="Goh K.M."/>
        </authorList>
    </citation>
    <scope>NUCLEOTIDE SEQUENCE [LARGE SCALE GENOMIC DNA]</scope>
    <source>
        <strain evidence="9 10">D5</strain>
    </source>
</reference>
<evidence type="ECO:0000256" key="1">
    <source>
        <dbReference type="ARBA" id="ARBA00004651"/>
    </source>
</evidence>
<organism evidence="9 10">
    <name type="scientific">Jeotgalibacillus malaysiensis</name>
    <dbReference type="NCBI Taxonomy" id="1508404"/>
    <lineage>
        <taxon>Bacteria</taxon>
        <taxon>Bacillati</taxon>
        <taxon>Bacillota</taxon>
        <taxon>Bacilli</taxon>
        <taxon>Bacillales</taxon>
        <taxon>Caryophanaceae</taxon>
        <taxon>Jeotgalibacillus</taxon>
    </lineage>
</organism>
<evidence type="ECO:0000256" key="3">
    <source>
        <dbReference type="ARBA" id="ARBA00022475"/>
    </source>
</evidence>
<evidence type="ECO:0000313" key="9">
    <source>
        <dbReference type="EMBL" id="AJD92189.1"/>
    </source>
</evidence>
<comment type="similarity">
    <text evidence="7">Belongs to the binding-protein-dependent transport system permease family.</text>
</comment>
<feature type="transmembrane region" description="Helical" evidence="7">
    <location>
        <begin position="136"/>
        <end position="157"/>
    </location>
</feature>
<evidence type="ECO:0000256" key="4">
    <source>
        <dbReference type="ARBA" id="ARBA00022692"/>
    </source>
</evidence>
<dbReference type="KEGG" id="jeo:JMA_28720"/>
<evidence type="ECO:0000256" key="5">
    <source>
        <dbReference type="ARBA" id="ARBA00022989"/>
    </source>
</evidence>
<accession>A0A0B5AVX9</accession>
<evidence type="ECO:0000256" key="2">
    <source>
        <dbReference type="ARBA" id="ARBA00022448"/>
    </source>
</evidence>
<feature type="transmembrane region" description="Helical" evidence="7">
    <location>
        <begin position="104"/>
        <end position="124"/>
    </location>
</feature>
<proteinExistence type="inferred from homology"/>
<dbReference type="InterPro" id="IPR000515">
    <property type="entry name" value="MetI-like"/>
</dbReference>
<dbReference type="Pfam" id="PF00528">
    <property type="entry name" value="BPD_transp_1"/>
    <property type="match status" value="1"/>
</dbReference>
<comment type="subcellular location">
    <subcellularLocation>
        <location evidence="1 7">Cell membrane</location>
        <topology evidence="1 7">Multi-pass membrane protein</topology>
    </subcellularLocation>
</comment>
<feature type="transmembrane region" description="Helical" evidence="7">
    <location>
        <begin position="239"/>
        <end position="258"/>
    </location>
</feature>
<dbReference type="EMBL" id="CP009416">
    <property type="protein sequence ID" value="AJD92189.1"/>
    <property type="molecule type" value="Genomic_DNA"/>
</dbReference>
<feature type="transmembrane region" description="Helical" evidence="7">
    <location>
        <begin position="193"/>
        <end position="214"/>
    </location>
</feature>
<dbReference type="PROSITE" id="PS50928">
    <property type="entry name" value="ABC_TM1"/>
    <property type="match status" value="1"/>
</dbReference>
<dbReference type="CDD" id="cd06261">
    <property type="entry name" value="TM_PBP2"/>
    <property type="match status" value="1"/>
</dbReference>
<keyword evidence="2 7" id="KW-0813">Transport</keyword>
<dbReference type="PANTHER" id="PTHR43744">
    <property type="entry name" value="ABC TRANSPORTER PERMEASE PROTEIN MG189-RELATED-RELATED"/>
    <property type="match status" value="1"/>
</dbReference>
<name>A0A0B5AVX9_9BACL</name>
<evidence type="ECO:0000256" key="7">
    <source>
        <dbReference type="RuleBase" id="RU363032"/>
    </source>
</evidence>
<dbReference type="InterPro" id="IPR035906">
    <property type="entry name" value="MetI-like_sf"/>
</dbReference>
<dbReference type="GO" id="GO:0055085">
    <property type="term" value="P:transmembrane transport"/>
    <property type="evidence" value="ECO:0007669"/>
    <property type="project" value="InterPro"/>
</dbReference>
<evidence type="ECO:0000256" key="6">
    <source>
        <dbReference type="ARBA" id="ARBA00023136"/>
    </source>
</evidence>
<dbReference type="BioCyc" id="JESP1508404:G14D9-12153-MONOMER"/>
<dbReference type="STRING" id="1508404.JMA_28720"/>
<feature type="domain" description="ABC transmembrane type-1" evidence="8">
    <location>
        <begin position="67"/>
        <end position="258"/>
    </location>
</feature>
<keyword evidence="4 7" id="KW-0812">Transmembrane</keyword>
<dbReference type="HOGENOM" id="CLU_016047_1_2_9"/>
<evidence type="ECO:0000259" key="8">
    <source>
        <dbReference type="PROSITE" id="PS50928"/>
    </source>
</evidence>
<evidence type="ECO:0000313" key="10">
    <source>
        <dbReference type="Proteomes" id="UP000031449"/>
    </source>
</evidence>
<keyword evidence="3" id="KW-1003">Cell membrane</keyword>
<dbReference type="OrthoDB" id="9784933at2"/>
<dbReference type="Gene3D" id="1.10.3720.10">
    <property type="entry name" value="MetI-like"/>
    <property type="match status" value="1"/>
</dbReference>
<keyword evidence="10" id="KW-1185">Reference proteome</keyword>
<dbReference type="Proteomes" id="UP000031449">
    <property type="component" value="Chromosome"/>
</dbReference>
<sequence>MSNRINWKATILLILGTIFILFPLYLTVIIAFKTPQEMSGNILALPESWGFDNFIKAIEVTNFFNALGNSVFVTILTVIIVILTHSLVAYAIARNLHKKFYKFLYFYFISAMFIPFPIIMLPLVLQTSSWGMDNLVGLGILNGVMHLAFNVFIYVGYVKTLPIELEEAAIIDGANTFQVFWKIIFPMMKPMHATVAILTALAAWNDFMLPLVILSDSSMYTLPLVQYAFQGQFSTDYNLAFASYLLAMLPMVVLYVFVQKWIIGGVMRGSLK</sequence>
<keyword evidence="5 7" id="KW-1133">Transmembrane helix</keyword>
<feature type="transmembrane region" description="Helical" evidence="7">
    <location>
        <begin position="71"/>
        <end position="92"/>
    </location>
</feature>
<dbReference type="SUPFAM" id="SSF161098">
    <property type="entry name" value="MetI-like"/>
    <property type="match status" value="1"/>
</dbReference>
<dbReference type="PANTHER" id="PTHR43744:SF12">
    <property type="entry name" value="ABC TRANSPORTER PERMEASE PROTEIN MG189-RELATED"/>
    <property type="match status" value="1"/>
</dbReference>
<protein>
    <recommendedName>
        <fullName evidence="8">ABC transmembrane type-1 domain-containing protein</fullName>
    </recommendedName>
</protein>
<dbReference type="AlphaFoldDB" id="A0A0B5AVX9"/>
<keyword evidence="6 7" id="KW-0472">Membrane</keyword>